<accession>A0A8J2PMY9</accession>
<organism evidence="2 3">
    <name type="scientific">Allacma fusca</name>
    <dbReference type="NCBI Taxonomy" id="39272"/>
    <lineage>
        <taxon>Eukaryota</taxon>
        <taxon>Metazoa</taxon>
        <taxon>Ecdysozoa</taxon>
        <taxon>Arthropoda</taxon>
        <taxon>Hexapoda</taxon>
        <taxon>Collembola</taxon>
        <taxon>Symphypleona</taxon>
        <taxon>Sminthuridae</taxon>
        <taxon>Allacma</taxon>
    </lineage>
</organism>
<comment type="caution">
    <text evidence="2">The sequence shown here is derived from an EMBL/GenBank/DDBJ whole genome shotgun (WGS) entry which is preliminary data.</text>
</comment>
<name>A0A8J2PMY9_9HEXA</name>
<gene>
    <name evidence="2" type="ORF">AFUS01_LOCUS39449</name>
</gene>
<dbReference type="EMBL" id="CAJVCH010552163">
    <property type="protein sequence ID" value="CAG7829590.1"/>
    <property type="molecule type" value="Genomic_DNA"/>
</dbReference>
<evidence type="ECO:0000313" key="2">
    <source>
        <dbReference type="EMBL" id="CAG7829590.1"/>
    </source>
</evidence>
<evidence type="ECO:0000256" key="1">
    <source>
        <dbReference type="SAM" id="MobiDB-lite"/>
    </source>
</evidence>
<evidence type="ECO:0000313" key="3">
    <source>
        <dbReference type="Proteomes" id="UP000708208"/>
    </source>
</evidence>
<dbReference type="Proteomes" id="UP000708208">
    <property type="component" value="Unassembled WGS sequence"/>
</dbReference>
<reference evidence="2" key="1">
    <citation type="submission" date="2021-06" db="EMBL/GenBank/DDBJ databases">
        <authorList>
            <person name="Hodson N. C."/>
            <person name="Mongue J. A."/>
            <person name="Jaron S. K."/>
        </authorList>
    </citation>
    <scope>NUCLEOTIDE SEQUENCE</scope>
</reference>
<feature type="region of interest" description="Disordered" evidence="1">
    <location>
        <begin position="1"/>
        <end position="38"/>
    </location>
</feature>
<protein>
    <submittedName>
        <fullName evidence="2">Uncharacterized protein</fullName>
    </submittedName>
</protein>
<feature type="non-terminal residue" evidence="2">
    <location>
        <position position="72"/>
    </location>
</feature>
<keyword evidence="3" id="KW-1185">Reference proteome</keyword>
<proteinExistence type="predicted"/>
<dbReference type="AlphaFoldDB" id="A0A8J2PMY9"/>
<sequence length="72" mass="8043">MDGNGNGRPEIRELTSPPGIKGSTQSEGPRYLDQMKKSRWKVEKAGSILVSRKIMDLSLRTPDVGTNRKVHH</sequence>